<organism evidence="3">
    <name type="scientific">viral metagenome</name>
    <dbReference type="NCBI Taxonomy" id="1070528"/>
    <lineage>
        <taxon>unclassified sequences</taxon>
        <taxon>metagenomes</taxon>
        <taxon>organismal metagenomes</taxon>
    </lineage>
</organism>
<accession>A0A6C0AG02</accession>
<dbReference type="AlphaFoldDB" id="A0A6C0AG02"/>
<feature type="domain" description="Cas12f1-like TNB" evidence="2">
    <location>
        <begin position="13"/>
        <end position="79"/>
    </location>
</feature>
<evidence type="ECO:0000256" key="1">
    <source>
        <dbReference type="ARBA" id="ARBA00023125"/>
    </source>
</evidence>
<dbReference type="InterPro" id="IPR010095">
    <property type="entry name" value="Cas12f1-like_TNB"/>
</dbReference>
<proteinExistence type="predicted"/>
<evidence type="ECO:0000259" key="2">
    <source>
        <dbReference type="Pfam" id="PF07282"/>
    </source>
</evidence>
<protein>
    <recommendedName>
        <fullName evidence="2">Cas12f1-like TNB domain-containing protein</fullName>
    </recommendedName>
</protein>
<dbReference type="GO" id="GO:0003677">
    <property type="term" value="F:DNA binding"/>
    <property type="evidence" value="ECO:0007669"/>
    <property type="project" value="UniProtKB-KW"/>
</dbReference>
<sequence>MIRIFKNGNYKTYLINEFRTSKICNCCGGNLEKFLERKSHKPNLYREGKEEVVHGLLRCQSITRECKIIHNRDKNAVQNMLNIVNSVFKTGRRPDVFCRSVLKNSYQLHD</sequence>
<reference evidence="3" key="1">
    <citation type="journal article" date="2020" name="Nature">
        <title>Giant virus diversity and host interactions through global metagenomics.</title>
        <authorList>
            <person name="Schulz F."/>
            <person name="Roux S."/>
            <person name="Paez-Espino D."/>
            <person name="Jungbluth S."/>
            <person name="Walsh D.A."/>
            <person name="Denef V.J."/>
            <person name="McMahon K.D."/>
            <person name="Konstantinidis K.T."/>
            <person name="Eloe-Fadrosh E.A."/>
            <person name="Kyrpides N.C."/>
            <person name="Woyke T."/>
        </authorList>
    </citation>
    <scope>NUCLEOTIDE SEQUENCE</scope>
    <source>
        <strain evidence="3">GVMAG-S-1021933-23</strain>
    </source>
</reference>
<name>A0A6C0AG02_9ZZZZ</name>
<dbReference type="EMBL" id="MN740595">
    <property type="protein sequence ID" value="QHS78271.1"/>
    <property type="molecule type" value="Genomic_DNA"/>
</dbReference>
<dbReference type="Pfam" id="PF07282">
    <property type="entry name" value="Cas12f1-like_TNB"/>
    <property type="match status" value="1"/>
</dbReference>
<keyword evidence="1" id="KW-0238">DNA-binding</keyword>
<evidence type="ECO:0000313" key="3">
    <source>
        <dbReference type="EMBL" id="QHS78271.1"/>
    </source>
</evidence>